<evidence type="ECO:0000259" key="2">
    <source>
        <dbReference type="SMART" id="SM00563"/>
    </source>
</evidence>
<dbReference type="EMBL" id="FWXY01000008">
    <property type="protein sequence ID" value="SMC72866.1"/>
    <property type="molecule type" value="Genomic_DNA"/>
</dbReference>
<keyword evidence="1" id="KW-1133">Transmembrane helix</keyword>
<reference evidence="3 4" key="1">
    <citation type="submission" date="2017-04" db="EMBL/GenBank/DDBJ databases">
        <authorList>
            <person name="Afonso C.L."/>
            <person name="Miller P.J."/>
            <person name="Scott M.A."/>
            <person name="Spackman E."/>
            <person name="Goraichik I."/>
            <person name="Dimitrov K.M."/>
            <person name="Suarez D.L."/>
            <person name="Swayne D.E."/>
        </authorList>
    </citation>
    <scope>NUCLEOTIDE SEQUENCE [LARGE SCALE GENOMIC DNA]</scope>
    <source>
        <strain evidence="3 4">DSM 3385</strain>
    </source>
</reference>
<dbReference type="OrthoDB" id="319710at2"/>
<dbReference type="STRING" id="1121400.SAMN02746065_108129"/>
<gene>
    <name evidence="3" type="ORF">SAMN02746065_108129</name>
</gene>
<evidence type="ECO:0000313" key="4">
    <source>
        <dbReference type="Proteomes" id="UP000192418"/>
    </source>
</evidence>
<organism evidence="3 4">
    <name type="scientific">Desulfocicer vacuolatum DSM 3385</name>
    <dbReference type="NCBI Taxonomy" id="1121400"/>
    <lineage>
        <taxon>Bacteria</taxon>
        <taxon>Pseudomonadati</taxon>
        <taxon>Thermodesulfobacteriota</taxon>
        <taxon>Desulfobacteria</taxon>
        <taxon>Desulfobacterales</taxon>
        <taxon>Desulfobacteraceae</taxon>
        <taxon>Desulfocicer</taxon>
    </lineage>
</organism>
<feature type="transmembrane region" description="Helical" evidence="1">
    <location>
        <begin position="12"/>
        <end position="39"/>
    </location>
</feature>
<dbReference type="PANTHER" id="PTHR10983">
    <property type="entry name" value="1-ACYLGLYCEROL-3-PHOSPHATE ACYLTRANSFERASE-RELATED"/>
    <property type="match status" value="1"/>
</dbReference>
<evidence type="ECO:0000256" key="1">
    <source>
        <dbReference type="SAM" id="Phobius"/>
    </source>
</evidence>
<keyword evidence="1" id="KW-0472">Membrane</keyword>
<dbReference type="NCBIfam" id="NF010621">
    <property type="entry name" value="PRK14014.1"/>
    <property type="match status" value="1"/>
</dbReference>
<dbReference type="PANTHER" id="PTHR10983:SF16">
    <property type="entry name" value="LYSOCARDIOLIPIN ACYLTRANSFERASE 1"/>
    <property type="match status" value="1"/>
</dbReference>
<dbReference type="AlphaFoldDB" id="A0A1W2BJ01"/>
<accession>A0A1W2BJ01</accession>
<keyword evidence="3" id="KW-0012">Acyltransferase</keyword>
<keyword evidence="1" id="KW-0812">Transmembrane</keyword>
<keyword evidence="3" id="KW-0808">Transferase</keyword>
<dbReference type="CDD" id="cd07990">
    <property type="entry name" value="LPLAT_LCLAT1-like"/>
    <property type="match status" value="1"/>
</dbReference>
<sequence>MLNFLPGPLKGILSFLCYLINTMVMCTMLFTVALVKFTVPLASCRILCDKWLIAVATAWISVNIFHSRIFNRIEWDVRGVDTLEMQEWYLVLSNHQSWMDILVLHTVFNRKIPFLKFFLKKELIWVPILGLAWWALDFPFMRRYTRKFLEKHPHLKGKDLESTRNACEKFKALPISIMNFVEGTRFTSAKHETQNSPYQHLLKPRAGGVAFVLGAMGEHLNAVIDVTIVYPQGADNFWGFMSGRVKKIIVDVEVMPVSETMMGDFFNDADFREQFCCWLNGLWQRKDAKIQDILGETGNIGDPVSPQVCFKRKCPENRPG</sequence>
<evidence type="ECO:0000313" key="3">
    <source>
        <dbReference type="EMBL" id="SMC72866.1"/>
    </source>
</evidence>
<dbReference type="InterPro" id="IPR002123">
    <property type="entry name" value="Plipid/glycerol_acylTrfase"/>
</dbReference>
<feature type="domain" description="Phospholipid/glycerol acyltransferase" evidence="2">
    <location>
        <begin position="89"/>
        <end position="231"/>
    </location>
</feature>
<dbReference type="SMART" id="SM00563">
    <property type="entry name" value="PlsC"/>
    <property type="match status" value="1"/>
</dbReference>
<dbReference type="GO" id="GO:0016746">
    <property type="term" value="F:acyltransferase activity"/>
    <property type="evidence" value="ECO:0007669"/>
    <property type="project" value="UniProtKB-KW"/>
</dbReference>
<dbReference type="Proteomes" id="UP000192418">
    <property type="component" value="Unassembled WGS sequence"/>
</dbReference>
<name>A0A1W2BJ01_9BACT</name>
<proteinExistence type="predicted"/>
<keyword evidence="4" id="KW-1185">Reference proteome</keyword>
<protein>
    <submittedName>
        <fullName evidence="3">1-acyl-sn-glycerol-3-phosphate acyltransferase</fullName>
    </submittedName>
</protein>
<dbReference type="SUPFAM" id="SSF69593">
    <property type="entry name" value="Glycerol-3-phosphate (1)-acyltransferase"/>
    <property type="match status" value="1"/>
</dbReference>
<dbReference type="Pfam" id="PF01553">
    <property type="entry name" value="Acyltransferase"/>
    <property type="match status" value="1"/>
</dbReference>